<dbReference type="InterPro" id="IPR019519">
    <property type="entry name" value="Elp5"/>
</dbReference>
<comment type="subcellular location">
    <subcellularLocation>
        <location evidence="2">Cytoplasm</location>
    </subcellularLocation>
    <subcellularLocation>
        <location evidence="1">Nucleus</location>
    </subcellularLocation>
</comment>
<dbReference type="OrthoDB" id="166907at2759"/>
<protein>
    <recommendedName>
        <fullName evidence="5">Elongator complex protein 5</fullName>
    </recommendedName>
</protein>
<dbReference type="GO" id="GO:0033588">
    <property type="term" value="C:elongator holoenzyme complex"/>
    <property type="evidence" value="ECO:0007669"/>
    <property type="project" value="InterPro"/>
</dbReference>
<gene>
    <name evidence="10" type="ORF">PBRASI_LOCUS4783</name>
</gene>
<dbReference type="EMBL" id="CAJVPI010000516">
    <property type="protein sequence ID" value="CAG8544961.1"/>
    <property type="molecule type" value="Genomic_DNA"/>
</dbReference>
<evidence type="ECO:0000256" key="2">
    <source>
        <dbReference type="ARBA" id="ARBA00004496"/>
    </source>
</evidence>
<evidence type="ECO:0000256" key="3">
    <source>
        <dbReference type="ARBA" id="ARBA00005043"/>
    </source>
</evidence>
<keyword evidence="7" id="KW-0819">tRNA processing</keyword>
<organism evidence="10 11">
    <name type="scientific">Paraglomus brasilianum</name>
    <dbReference type="NCBI Taxonomy" id="144538"/>
    <lineage>
        <taxon>Eukaryota</taxon>
        <taxon>Fungi</taxon>
        <taxon>Fungi incertae sedis</taxon>
        <taxon>Mucoromycota</taxon>
        <taxon>Glomeromycotina</taxon>
        <taxon>Glomeromycetes</taxon>
        <taxon>Paraglomerales</taxon>
        <taxon>Paraglomeraceae</taxon>
        <taxon>Paraglomus</taxon>
    </lineage>
</organism>
<dbReference type="PANTHER" id="PTHR15641:SF1">
    <property type="entry name" value="ELONGATOR COMPLEX PROTEIN 5"/>
    <property type="match status" value="1"/>
</dbReference>
<keyword evidence="6" id="KW-0963">Cytoplasm</keyword>
<sequence>MSSRLGVYELKIDDYYHRYLLVNVWHTDLMCAKSDYIGCLNAFVGYVTRDFQARMIRSLQIYVPILMASLLLDRILSNKEFSPFITIEDTIQQTANVIVREFIRRASAKEDNTIVILCTDCSPSWFTKSVKGLHSSSFVIIDAYSRVNLYNEEDLSPSMNSDINTIMVDDIEDISPLATLIQDTIVKLKTSTFTLFIDSLTPLLQRSTSATFNLLKKVSNKISDNGRMIVIYHSDIPIPSMFNIGNTLSHIATASISVNNMEIFNKRSTKGFTGMVNEEGLSDCVNSLDNGVCIIQLKKKSGRIQHETNTYQLDELTGTFNVSLVHELKVQDESTEPDPTTANLLFNLRITEEQKKARDEMVLPYVKIHEKSEPSAESGGKIFYDPDDVDDFDDEDPDDDLDI</sequence>
<dbReference type="PANTHER" id="PTHR15641">
    <property type="entry name" value="ELONGATOR COMPLEX PROTEIN 5"/>
    <property type="match status" value="1"/>
</dbReference>
<dbReference type="GO" id="GO:0000049">
    <property type="term" value="F:tRNA binding"/>
    <property type="evidence" value="ECO:0007669"/>
    <property type="project" value="TreeGrafter"/>
</dbReference>
<dbReference type="CDD" id="cd19496">
    <property type="entry name" value="Elp5"/>
    <property type="match status" value="1"/>
</dbReference>
<feature type="region of interest" description="Disordered" evidence="9">
    <location>
        <begin position="370"/>
        <end position="403"/>
    </location>
</feature>
<comment type="caution">
    <text evidence="10">The sequence shown here is derived from an EMBL/GenBank/DDBJ whole genome shotgun (WGS) entry which is preliminary data.</text>
</comment>
<evidence type="ECO:0000256" key="1">
    <source>
        <dbReference type="ARBA" id="ARBA00004123"/>
    </source>
</evidence>
<reference evidence="10" key="1">
    <citation type="submission" date="2021-06" db="EMBL/GenBank/DDBJ databases">
        <authorList>
            <person name="Kallberg Y."/>
            <person name="Tangrot J."/>
            <person name="Rosling A."/>
        </authorList>
    </citation>
    <scope>NUCLEOTIDE SEQUENCE</scope>
    <source>
        <strain evidence="10">BR232B</strain>
    </source>
</reference>
<keyword evidence="11" id="KW-1185">Reference proteome</keyword>
<dbReference type="Gene3D" id="3.40.50.300">
    <property type="entry name" value="P-loop containing nucleotide triphosphate hydrolases"/>
    <property type="match status" value="1"/>
</dbReference>
<dbReference type="GO" id="GO:0005634">
    <property type="term" value="C:nucleus"/>
    <property type="evidence" value="ECO:0007669"/>
    <property type="project" value="UniProtKB-SubCell"/>
</dbReference>
<comment type="similarity">
    <text evidence="4">Belongs to the ELP5 family.</text>
</comment>
<evidence type="ECO:0000313" key="11">
    <source>
        <dbReference type="Proteomes" id="UP000789739"/>
    </source>
</evidence>
<feature type="compositionally biased region" description="Acidic residues" evidence="9">
    <location>
        <begin position="385"/>
        <end position="403"/>
    </location>
</feature>
<evidence type="ECO:0000256" key="8">
    <source>
        <dbReference type="ARBA" id="ARBA00023242"/>
    </source>
</evidence>
<dbReference type="AlphaFoldDB" id="A0A9N9AWM0"/>
<evidence type="ECO:0000256" key="7">
    <source>
        <dbReference type="ARBA" id="ARBA00022694"/>
    </source>
</evidence>
<dbReference type="GO" id="GO:0005829">
    <property type="term" value="C:cytosol"/>
    <property type="evidence" value="ECO:0007669"/>
    <property type="project" value="TreeGrafter"/>
</dbReference>
<name>A0A9N9AWM0_9GLOM</name>
<evidence type="ECO:0000256" key="9">
    <source>
        <dbReference type="SAM" id="MobiDB-lite"/>
    </source>
</evidence>
<evidence type="ECO:0000256" key="6">
    <source>
        <dbReference type="ARBA" id="ARBA00022490"/>
    </source>
</evidence>
<dbReference type="Pfam" id="PF10483">
    <property type="entry name" value="Elong_Iki1"/>
    <property type="match status" value="1"/>
</dbReference>
<dbReference type="GO" id="GO:0002098">
    <property type="term" value="P:tRNA wobble uridine modification"/>
    <property type="evidence" value="ECO:0007669"/>
    <property type="project" value="InterPro"/>
</dbReference>
<keyword evidence="8" id="KW-0539">Nucleus</keyword>
<evidence type="ECO:0000313" key="10">
    <source>
        <dbReference type="EMBL" id="CAG8544961.1"/>
    </source>
</evidence>
<evidence type="ECO:0000256" key="4">
    <source>
        <dbReference type="ARBA" id="ARBA00009567"/>
    </source>
</evidence>
<dbReference type="Proteomes" id="UP000789739">
    <property type="component" value="Unassembled WGS sequence"/>
</dbReference>
<dbReference type="InterPro" id="IPR027417">
    <property type="entry name" value="P-loop_NTPase"/>
</dbReference>
<comment type="pathway">
    <text evidence="3">tRNA modification; 5-methoxycarbonylmethyl-2-thiouridine-tRNA biosynthesis.</text>
</comment>
<proteinExistence type="inferred from homology"/>
<evidence type="ECO:0000256" key="5">
    <source>
        <dbReference type="ARBA" id="ARBA00020264"/>
    </source>
</evidence>
<accession>A0A9N9AWM0</accession>